<evidence type="ECO:0000313" key="3">
    <source>
        <dbReference type="WBParaSite" id="L893_g14679.t1"/>
    </source>
</evidence>
<reference evidence="3" key="1">
    <citation type="submission" date="2016-11" db="UniProtKB">
        <authorList>
            <consortium name="WormBaseParasite"/>
        </authorList>
    </citation>
    <scope>IDENTIFICATION</scope>
</reference>
<keyword evidence="2" id="KW-1185">Reference proteome</keyword>
<dbReference type="WBParaSite" id="L893_g14679.t1">
    <property type="protein sequence ID" value="L893_g14679.t1"/>
    <property type="gene ID" value="L893_g14679"/>
</dbReference>
<sequence length="94" mass="11202">MHASTSLWFHYFWEPGLTFDWRRTEIERVQISASSGDALVRSRRIRVPLQDRLHHQLLLVIRSPQRYRNGWERLGNPRTAAPPETDSPPRDRQK</sequence>
<feature type="region of interest" description="Disordered" evidence="1">
    <location>
        <begin position="70"/>
        <end position="94"/>
    </location>
</feature>
<dbReference type="AlphaFoldDB" id="A0A1I7YBR0"/>
<proteinExistence type="predicted"/>
<name>A0A1I7YBR0_9BILA</name>
<accession>A0A1I7YBR0</accession>
<organism evidence="2 3">
    <name type="scientific">Steinernema glaseri</name>
    <dbReference type="NCBI Taxonomy" id="37863"/>
    <lineage>
        <taxon>Eukaryota</taxon>
        <taxon>Metazoa</taxon>
        <taxon>Ecdysozoa</taxon>
        <taxon>Nematoda</taxon>
        <taxon>Chromadorea</taxon>
        <taxon>Rhabditida</taxon>
        <taxon>Tylenchina</taxon>
        <taxon>Panagrolaimomorpha</taxon>
        <taxon>Strongyloidoidea</taxon>
        <taxon>Steinernematidae</taxon>
        <taxon>Steinernema</taxon>
    </lineage>
</organism>
<evidence type="ECO:0000256" key="1">
    <source>
        <dbReference type="SAM" id="MobiDB-lite"/>
    </source>
</evidence>
<dbReference type="Proteomes" id="UP000095287">
    <property type="component" value="Unplaced"/>
</dbReference>
<evidence type="ECO:0000313" key="2">
    <source>
        <dbReference type="Proteomes" id="UP000095287"/>
    </source>
</evidence>
<protein>
    <submittedName>
        <fullName evidence="3">DUF2911 domain-containing protein</fullName>
    </submittedName>
</protein>